<dbReference type="SUPFAM" id="SSF53271">
    <property type="entry name" value="PRTase-like"/>
    <property type="match status" value="1"/>
</dbReference>
<accession>A0AAT9FGW6</accession>
<dbReference type="NCBIfam" id="NF003549">
    <property type="entry name" value="PRK05205.1-5"/>
    <property type="match status" value="1"/>
</dbReference>
<comment type="function">
    <text evidence="4">Regulates the transcription of the pyrimidine nucleotide (pyr) operon in response to exogenous pyrimidines.</text>
</comment>
<dbReference type="EMBL" id="AP026866">
    <property type="protein sequence ID" value="BDS05215.1"/>
    <property type="molecule type" value="Genomic_DNA"/>
</dbReference>
<evidence type="ECO:0000256" key="4">
    <source>
        <dbReference type="HAMAP-Rule" id="MF_01219"/>
    </source>
</evidence>
<sequence length="175" mass="19165">MPRALTETDIAQAVKLLTAGILERNPQAGFVLVGLRSRGDEVAERILSALEGEGVKVPMGVLDISLYRDDLAHLNSNPKLQGSEIPFAVDGAHIIIVDDVLFTGRTVRSAIDAIMDYGRPAKIELAVLIDRGHRELPFAPDYIGIKLETKRMDYVDVKLKDTDGVDSVEVTENKD</sequence>
<keyword evidence="4" id="KW-0328">Glycosyltransferase</keyword>
<keyword evidence="4" id="KW-0808">Transferase</keyword>
<dbReference type="Gene3D" id="3.40.50.2020">
    <property type="match status" value="1"/>
</dbReference>
<organism evidence="6">
    <name type="scientific">Oceaniferula spumae</name>
    <dbReference type="NCBI Taxonomy" id="2979115"/>
    <lineage>
        <taxon>Bacteria</taxon>
        <taxon>Pseudomonadati</taxon>
        <taxon>Verrucomicrobiota</taxon>
        <taxon>Verrucomicrobiia</taxon>
        <taxon>Verrucomicrobiales</taxon>
        <taxon>Verrucomicrobiaceae</taxon>
        <taxon>Oceaniferula</taxon>
    </lineage>
</organism>
<dbReference type="InterPro" id="IPR000836">
    <property type="entry name" value="PRTase_dom"/>
</dbReference>
<dbReference type="CDD" id="cd06223">
    <property type="entry name" value="PRTases_typeI"/>
    <property type="match status" value="1"/>
</dbReference>
<evidence type="ECO:0000259" key="5">
    <source>
        <dbReference type="Pfam" id="PF00156"/>
    </source>
</evidence>
<dbReference type="InterPro" id="IPR050137">
    <property type="entry name" value="PyrR_bifunctional"/>
</dbReference>
<dbReference type="PANTHER" id="PTHR11608">
    <property type="entry name" value="BIFUNCTIONAL PROTEIN PYRR"/>
    <property type="match status" value="1"/>
</dbReference>
<keyword evidence="3 4" id="KW-0804">Transcription</keyword>
<evidence type="ECO:0000256" key="1">
    <source>
        <dbReference type="ARBA" id="ARBA00005565"/>
    </source>
</evidence>
<name>A0AAT9FGW6_9BACT</name>
<evidence type="ECO:0000256" key="2">
    <source>
        <dbReference type="ARBA" id="ARBA00023015"/>
    </source>
</evidence>
<gene>
    <name evidence="4 6" type="primary">pyrR</name>
    <name evidence="6" type="ORF">NT6N_02550</name>
</gene>
<dbReference type="NCBIfam" id="NF003545">
    <property type="entry name" value="PRK05205.1-1"/>
    <property type="match status" value="1"/>
</dbReference>
<dbReference type="EC" id="2.4.2.9" evidence="4"/>
<dbReference type="GO" id="GO:0004845">
    <property type="term" value="F:uracil phosphoribosyltransferase activity"/>
    <property type="evidence" value="ECO:0007669"/>
    <property type="project" value="UniProtKB-UniRule"/>
</dbReference>
<feature type="short sequence motif" description="PRPP-binding" evidence="4">
    <location>
        <begin position="94"/>
        <end position="106"/>
    </location>
</feature>
<proteinExistence type="inferred from homology"/>
<reference evidence="6" key="1">
    <citation type="submission" date="2024-07" db="EMBL/GenBank/DDBJ databases">
        <title>Complete genome sequence of Verrucomicrobiaceae bacterium NT6N.</title>
        <authorList>
            <person name="Huang C."/>
            <person name="Takami H."/>
            <person name="Hamasaki K."/>
        </authorList>
    </citation>
    <scope>NUCLEOTIDE SEQUENCE</scope>
    <source>
        <strain evidence="6">NT6N</strain>
    </source>
</reference>
<comment type="catalytic activity">
    <reaction evidence="4">
        <text>UMP + diphosphate = 5-phospho-alpha-D-ribose 1-diphosphate + uracil</text>
        <dbReference type="Rhea" id="RHEA:13017"/>
        <dbReference type="ChEBI" id="CHEBI:17568"/>
        <dbReference type="ChEBI" id="CHEBI:33019"/>
        <dbReference type="ChEBI" id="CHEBI:57865"/>
        <dbReference type="ChEBI" id="CHEBI:58017"/>
        <dbReference type="EC" id="2.4.2.9"/>
    </reaction>
</comment>
<comment type="function">
    <text evidence="4">Also displays a weak uracil phosphoribosyltransferase activity which is not physiologically significant.</text>
</comment>
<dbReference type="GO" id="GO:0006355">
    <property type="term" value="P:regulation of DNA-templated transcription"/>
    <property type="evidence" value="ECO:0007669"/>
    <property type="project" value="UniProtKB-UniRule"/>
</dbReference>
<feature type="domain" description="Phosphoribosyltransferase" evidence="5">
    <location>
        <begin position="10"/>
        <end position="148"/>
    </location>
</feature>
<dbReference type="KEGG" id="osu:NT6N_02550"/>
<keyword evidence="2 4" id="KW-0805">Transcription regulation</keyword>
<comment type="similarity">
    <text evidence="1 4">Belongs to the purine/pyrimidine phosphoribosyltransferase family. PyrR subfamily.</text>
</comment>
<evidence type="ECO:0000256" key="3">
    <source>
        <dbReference type="ARBA" id="ARBA00023163"/>
    </source>
</evidence>
<dbReference type="AlphaFoldDB" id="A0AAT9FGW6"/>
<protein>
    <recommendedName>
        <fullName evidence="4">Bifunctional protein PyrR</fullName>
    </recommendedName>
    <domain>
        <recommendedName>
            <fullName evidence="4">Pyrimidine operon regulatory protein</fullName>
        </recommendedName>
    </domain>
    <domain>
        <recommendedName>
            <fullName evidence="4">Uracil phosphoribosyltransferase</fullName>
            <shortName evidence="4">UPRTase</shortName>
            <ecNumber evidence="4">2.4.2.9</ecNumber>
        </recommendedName>
    </domain>
</protein>
<dbReference type="InterPro" id="IPR029057">
    <property type="entry name" value="PRTase-like"/>
</dbReference>
<dbReference type="FunFam" id="3.40.50.2020:FF:000020">
    <property type="entry name" value="Bifunctional protein PyrR"/>
    <property type="match status" value="1"/>
</dbReference>
<evidence type="ECO:0000313" key="6">
    <source>
        <dbReference type="EMBL" id="BDS05215.1"/>
    </source>
</evidence>
<dbReference type="HAMAP" id="MF_01219">
    <property type="entry name" value="PyrR"/>
    <property type="match status" value="1"/>
</dbReference>
<dbReference type="PANTHER" id="PTHR11608:SF0">
    <property type="entry name" value="BIFUNCTIONAL PROTEIN PYRR"/>
    <property type="match status" value="1"/>
</dbReference>
<dbReference type="Pfam" id="PF00156">
    <property type="entry name" value="Pribosyltran"/>
    <property type="match status" value="1"/>
</dbReference>
<dbReference type="InterPro" id="IPR023050">
    <property type="entry name" value="PyrR"/>
</dbReference>